<comment type="subcellular location">
    <subcellularLocation>
        <location evidence="1">Cell membrane</location>
    </subcellularLocation>
</comment>
<keyword evidence="5 6" id="KW-0472">Membrane</keyword>
<dbReference type="RefSeq" id="WP_425345304.1">
    <property type="nucleotide sequence ID" value="NZ_JBGUBD010000005.1"/>
</dbReference>
<evidence type="ECO:0000313" key="7">
    <source>
        <dbReference type="EMBL" id="MFA9478375.1"/>
    </source>
</evidence>
<keyword evidence="8" id="KW-1185">Reference proteome</keyword>
<comment type="caution">
    <text evidence="7">The sequence shown here is derived from an EMBL/GenBank/DDBJ whole genome shotgun (WGS) entry which is preliminary data.</text>
</comment>
<dbReference type="Proteomes" id="UP001575105">
    <property type="component" value="Unassembled WGS sequence"/>
</dbReference>
<evidence type="ECO:0000256" key="2">
    <source>
        <dbReference type="ARBA" id="ARBA00022475"/>
    </source>
</evidence>
<gene>
    <name evidence="7" type="ORF">ACERK3_08705</name>
</gene>
<evidence type="ECO:0000313" key="8">
    <source>
        <dbReference type="Proteomes" id="UP001575105"/>
    </source>
</evidence>
<dbReference type="InterPro" id="IPR005899">
    <property type="entry name" value="Na_pump_deCOase"/>
</dbReference>
<proteinExistence type="predicted"/>
<evidence type="ECO:0000256" key="6">
    <source>
        <dbReference type="SAM" id="Phobius"/>
    </source>
</evidence>
<feature type="transmembrane region" description="Helical" evidence="6">
    <location>
        <begin position="12"/>
        <end position="35"/>
    </location>
</feature>
<dbReference type="Pfam" id="PF04277">
    <property type="entry name" value="OAD_gamma"/>
    <property type="match status" value="1"/>
</dbReference>
<protein>
    <submittedName>
        <fullName evidence="7">OadG family transporter subunit</fullName>
    </submittedName>
</protein>
<accession>A0ABV4U5C9</accession>
<evidence type="ECO:0000256" key="4">
    <source>
        <dbReference type="ARBA" id="ARBA00022989"/>
    </source>
</evidence>
<evidence type="ECO:0000256" key="1">
    <source>
        <dbReference type="ARBA" id="ARBA00004236"/>
    </source>
</evidence>
<keyword evidence="2" id="KW-1003">Cell membrane</keyword>
<keyword evidence="4 6" id="KW-1133">Transmembrane helix</keyword>
<sequence>MSTGEALELGLTFAVVGMVVVFAVLGTIALLISLLNRWSDQLDEKNAPAVTAAAPAGGIDSQTLAVIAAAATAAIKRPVRVREVKVHE</sequence>
<organism evidence="7 8">
    <name type="scientific">Natronomicrosphaera hydrolytica</name>
    <dbReference type="NCBI Taxonomy" id="3242702"/>
    <lineage>
        <taxon>Bacteria</taxon>
        <taxon>Pseudomonadati</taxon>
        <taxon>Planctomycetota</taxon>
        <taxon>Phycisphaerae</taxon>
        <taxon>Phycisphaerales</taxon>
        <taxon>Phycisphaeraceae</taxon>
        <taxon>Natronomicrosphaera</taxon>
    </lineage>
</organism>
<keyword evidence="3 6" id="KW-0812">Transmembrane</keyword>
<name>A0ABV4U5C9_9BACT</name>
<reference evidence="7 8" key="1">
    <citation type="submission" date="2024-08" db="EMBL/GenBank/DDBJ databases">
        <title>Whole-genome sequencing of halo(alkali)philic microorganisms from hypersaline lakes.</title>
        <authorList>
            <person name="Sorokin D.Y."/>
            <person name="Merkel A.Y."/>
            <person name="Messina E."/>
            <person name="Yakimov M."/>
        </authorList>
    </citation>
    <scope>NUCLEOTIDE SEQUENCE [LARGE SCALE GENOMIC DNA]</scope>
    <source>
        <strain evidence="7 8">AB-hyl4</strain>
    </source>
</reference>
<evidence type="ECO:0000256" key="5">
    <source>
        <dbReference type="ARBA" id="ARBA00023136"/>
    </source>
</evidence>
<dbReference type="EMBL" id="JBGUBD010000005">
    <property type="protein sequence ID" value="MFA9478375.1"/>
    <property type="molecule type" value="Genomic_DNA"/>
</dbReference>
<evidence type="ECO:0000256" key="3">
    <source>
        <dbReference type="ARBA" id="ARBA00022692"/>
    </source>
</evidence>